<dbReference type="InterPro" id="IPR050898">
    <property type="entry name" value="Plant_acyltransferase"/>
</dbReference>
<evidence type="ECO:0000256" key="1">
    <source>
        <dbReference type="ARBA" id="ARBA00009861"/>
    </source>
</evidence>
<dbReference type="PANTHER" id="PTHR31147">
    <property type="entry name" value="ACYL TRANSFERASE 4"/>
    <property type="match status" value="1"/>
</dbReference>
<dbReference type="EMBL" id="BT149314">
    <property type="protein sequence ID" value="AFK49108.1"/>
    <property type="molecule type" value="mRNA"/>
</dbReference>
<dbReference type="Pfam" id="PF02458">
    <property type="entry name" value="Transferase"/>
    <property type="match status" value="1"/>
</dbReference>
<organism evidence="3">
    <name type="scientific">Medicago truncatula</name>
    <name type="common">Barrel medic</name>
    <name type="synonym">Medicago tribuloides</name>
    <dbReference type="NCBI Taxonomy" id="3880"/>
    <lineage>
        <taxon>Eukaryota</taxon>
        <taxon>Viridiplantae</taxon>
        <taxon>Streptophyta</taxon>
        <taxon>Embryophyta</taxon>
        <taxon>Tracheophyta</taxon>
        <taxon>Spermatophyta</taxon>
        <taxon>Magnoliopsida</taxon>
        <taxon>eudicotyledons</taxon>
        <taxon>Gunneridae</taxon>
        <taxon>Pentapetalae</taxon>
        <taxon>rosids</taxon>
        <taxon>fabids</taxon>
        <taxon>Fabales</taxon>
        <taxon>Fabaceae</taxon>
        <taxon>Papilionoideae</taxon>
        <taxon>50 kb inversion clade</taxon>
        <taxon>NPAAA clade</taxon>
        <taxon>Hologalegina</taxon>
        <taxon>IRL clade</taxon>
        <taxon>Trifolieae</taxon>
        <taxon>Medicago</taxon>
    </lineage>
</organism>
<dbReference type="GO" id="GO:0016740">
    <property type="term" value="F:transferase activity"/>
    <property type="evidence" value="ECO:0007669"/>
    <property type="project" value="UniProtKB-KW"/>
</dbReference>
<protein>
    <recommendedName>
        <fullName evidence="4">Benzyl alcohol O-benzoyltransferase</fullName>
    </recommendedName>
</protein>
<accession>I3T9B6</accession>
<dbReference type="PANTHER" id="PTHR31147:SF66">
    <property type="entry name" value="OS05G0315700 PROTEIN"/>
    <property type="match status" value="1"/>
</dbReference>
<dbReference type="ExpressionAtlas" id="I3T9B6">
    <property type="expression patterns" value="differential"/>
</dbReference>
<dbReference type="AlphaFoldDB" id="I3T9B6"/>
<dbReference type="InterPro" id="IPR023213">
    <property type="entry name" value="CAT-like_dom_sf"/>
</dbReference>
<name>I3T9B6_MEDTR</name>
<evidence type="ECO:0000256" key="2">
    <source>
        <dbReference type="ARBA" id="ARBA00022679"/>
    </source>
</evidence>
<evidence type="ECO:0008006" key="4">
    <source>
        <dbReference type="Google" id="ProtNLM"/>
    </source>
</evidence>
<dbReference type="Gene3D" id="3.30.559.10">
    <property type="entry name" value="Chloramphenicol acetyltransferase-like domain"/>
    <property type="match status" value="2"/>
</dbReference>
<sequence>MAFSQEVESPSPSLVFQVRRNQPELIIPATLTPHETKLLSDIDTQGGLRANVPIIQFYRNKPSMAGKDPVEVIRNAIAQALVFYYPLAGRVKEADSSGKLMVDCNGEGVMFIEADADVTLEQFGELKAPFPCLQELLYDAAAPEGVLNTPILLIQVTRLKCGGFIFALRFNHTMVDGVGTVHFMLAVTEIAKGAKQPPIQPAWHRELLNARDPPHVTFNHREYEQLTDVQTDTVLTAAEFSERSFFFGPVEISAIRNLLPRHLDNASTTFEVLTSYIWRSHTKALKLNPTEEVRMMCIVDARGKFNPPIPVGYYGNCFAFPAAVATAAEICENPLGFSVELIKKASGEVSEEYMHSVADLMVTKGRPLFTVVRSCLVLDTTYGGFRNLDFGWGKAVYGGLAKPGAGSFPSVHFHVPGQNAKGEEGIFVLISLPTKVMAAFAKELDDLIAATN</sequence>
<keyword evidence="2" id="KW-0808">Transferase</keyword>
<evidence type="ECO:0000313" key="3">
    <source>
        <dbReference type="EMBL" id="AFK49108.1"/>
    </source>
</evidence>
<comment type="similarity">
    <text evidence="1">Belongs to the plant acyltransferase family.</text>
</comment>
<reference evidence="3" key="1">
    <citation type="submission" date="2012-05" db="EMBL/GenBank/DDBJ databases">
        <authorList>
            <person name="Krishnakumar V."/>
            <person name="Cheung F."/>
            <person name="Xiao Y."/>
            <person name="Chan A."/>
            <person name="Moskal W.A."/>
            <person name="Town C.D."/>
        </authorList>
    </citation>
    <scope>NUCLEOTIDE SEQUENCE</scope>
</reference>
<proteinExistence type="evidence at transcript level"/>